<accession>A0ABZ2Y9B7</accession>
<dbReference type="PANTHER" id="PTHR43085:SF1">
    <property type="entry name" value="PSEUDOURIDINE KINASE-RELATED"/>
    <property type="match status" value="1"/>
</dbReference>
<dbReference type="EC" id="2.7.1.-" evidence="7"/>
<evidence type="ECO:0000256" key="2">
    <source>
        <dbReference type="ARBA" id="ARBA00022679"/>
    </source>
</evidence>
<dbReference type="Gene3D" id="3.40.1190.20">
    <property type="match status" value="1"/>
</dbReference>
<dbReference type="Proteomes" id="UP001461341">
    <property type="component" value="Chromosome"/>
</dbReference>
<evidence type="ECO:0000256" key="5">
    <source>
        <dbReference type="ARBA" id="ARBA00022840"/>
    </source>
</evidence>
<proteinExistence type="inferred from homology"/>
<dbReference type="CDD" id="cd01167">
    <property type="entry name" value="bac_FRK"/>
    <property type="match status" value="1"/>
</dbReference>
<keyword evidence="2 7" id="KW-0808">Transferase</keyword>
<evidence type="ECO:0000256" key="3">
    <source>
        <dbReference type="ARBA" id="ARBA00022741"/>
    </source>
</evidence>
<gene>
    <name evidence="7" type="ORF">QBE54_08375</name>
</gene>
<keyword evidence="8" id="KW-1185">Reference proteome</keyword>
<organism evidence="7 8">
    <name type="scientific">Thermatribacter velox</name>
    <dbReference type="NCBI Taxonomy" id="3039681"/>
    <lineage>
        <taxon>Bacteria</taxon>
        <taxon>Pseudomonadati</taxon>
        <taxon>Atribacterota</taxon>
        <taxon>Atribacteria</taxon>
        <taxon>Atribacterales</taxon>
        <taxon>Thermatribacteraceae</taxon>
        <taxon>Thermatribacter</taxon>
    </lineage>
</organism>
<feature type="domain" description="Carbohydrate kinase PfkB" evidence="6">
    <location>
        <begin position="10"/>
        <end position="301"/>
    </location>
</feature>
<reference evidence="7 8" key="1">
    <citation type="submission" date="2023-03" db="EMBL/GenBank/DDBJ databases">
        <title>Novel Species.</title>
        <authorList>
            <person name="Ma S."/>
        </authorList>
    </citation>
    <scope>NUCLEOTIDE SEQUENCE [LARGE SCALE GENOMIC DNA]</scope>
    <source>
        <strain evidence="7 8">B11</strain>
    </source>
</reference>
<evidence type="ECO:0000313" key="8">
    <source>
        <dbReference type="Proteomes" id="UP001461341"/>
    </source>
</evidence>
<evidence type="ECO:0000259" key="6">
    <source>
        <dbReference type="Pfam" id="PF00294"/>
    </source>
</evidence>
<evidence type="ECO:0000256" key="1">
    <source>
        <dbReference type="ARBA" id="ARBA00010688"/>
    </source>
</evidence>
<keyword evidence="5" id="KW-0067">ATP-binding</keyword>
<dbReference type="PRINTS" id="PR00990">
    <property type="entry name" value="RIBOKINASE"/>
</dbReference>
<keyword evidence="4 7" id="KW-0418">Kinase</keyword>
<dbReference type="RefSeq" id="WP_369017750.1">
    <property type="nucleotide sequence ID" value="NZ_CP121689.1"/>
</dbReference>
<dbReference type="Pfam" id="PF00294">
    <property type="entry name" value="PfkB"/>
    <property type="match status" value="1"/>
</dbReference>
<dbReference type="PANTHER" id="PTHR43085">
    <property type="entry name" value="HEXOKINASE FAMILY MEMBER"/>
    <property type="match status" value="1"/>
</dbReference>
<dbReference type="InterPro" id="IPR002139">
    <property type="entry name" value="Ribo/fructo_kinase"/>
</dbReference>
<dbReference type="InterPro" id="IPR050306">
    <property type="entry name" value="PfkB_Carbo_kinase"/>
</dbReference>
<evidence type="ECO:0000313" key="7">
    <source>
        <dbReference type="EMBL" id="WZL75601.1"/>
    </source>
</evidence>
<dbReference type="EMBL" id="CP121689">
    <property type="protein sequence ID" value="WZL75601.1"/>
    <property type="molecule type" value="Genomic_DNA"/>
</dbReference>
<dbReference type="GO" id="GO:0016301">
    <property type="term" value="F:kinase activity"/>
    <property type="evidence" value="ECO:0007669"/>
    <property type="project" value="UniProtKB-KW"/>
</dbReference>
<dbReference type="InterPro" id="IPR011611">
    <property type="entry name" value="PfkB_dom"/>
</dbReference>
<evidence type="ECO:0000256" key="4">
    <source>
        <dbReference type="ARBA" id="ARBA00022777"/>
    </source>
</evidence>
<sequence length="322" mass="35279">MQYAACGSFDVVSLGEVVVDAFQIRESPLSFSFFPGGASVNVAVALARLGVASAVMGKVGADPFGEFLRDALRAEGVEEKLCFSSRERTSLTFVFGKQDPYYLRYSRSDLDLSPQDVDWTLFQYARVVHLVSLDFVAAPIREVSEAVLRHSREQDIFVFFDFNHRPAFWEGPDEARKVVWALLPEVDFLKLNYEEFLLLSGKQELEPGAEVLLAQGVRNLAVTLGEGGVFFASALTQGKLPSFSVLVADVVGCGDAFCAGVLRVLLKESMRKGLAIPPSLFREAVLFGAACGALTASRRGAFPAFPRLGEVEKFLRESPPLF</sequence>
<name>A0ABZ2Y9B7_9BACT</name>
<protein>
    <submittedName>
        <fullName evidence="7">Carbohydrate kinase</fullName>
        <ecNumber evidence="7">2.7.1.-</ecNumber>
    </submittedName>
</protein>
<dbReference type="SUPFAM" id="SSF53613">
    <property type="entry name" value="Ribokinase-like"/>
    <property type="match status" value="1"/>
</dbReference>
<keyword evidence="3" id="KW-0547">Nucleotide-binding</keyword>
<comment type="similarity">
    <text evidence="1">Belongs to the carbohydrate kinase PfkB family.</text>
</comment>
<dbReference type="InterPro" id="IPR029056">
    <property type="entry name" value="Ribokinase-like"/>
</dbReference>